<name>G0PM75_CAEBE</name>
<sequence length="132" mass="14366">MKSADEAKTLLNLTYKAPIRIRDKDVQVPWCRDSMSKLIQQQMSMLTAGPAKNFVAGGLVQGNMTGAEIAAADLSKAHDVRQTSHHVGKIVCFGSLEVFIEIIFQVARMPSPAAATIPPNFSVPGNNHFFLI</sequence>
<protein>
    <submittedName>
        <fullName evidence="1">Uncharacterized protein</fullName>
    </submittedName>
</protein>
<dbReference type="HOGENOM" id="CLU_1918895_0_0_1"/>
<reference evidence="2" key="1">
    <citation type="submission" date="2011-07" db="EMBL/GenBank/DDBJ databases">
        <authorList>
            <consortium name="Caenorhabditis brenneri Sequencing and Analysis Consortium"/>
            <person name="Wilson R.K."/>
        </authorList>
    </citation>
    <scope>NUCLEOTIDE SEQUENCE [LARGE SCALE GENOMIC DNA]</scope>
    <source>
        <strain evidence="2">PB2801</strain>
    </source>
</reference>
<evidence type="ECO:0000313" key="2">
    <source>
        <dbReference type="Proteomes" id="UP000008068"/>
    </source>
</evidence>
<accession>G0PM75</accession>
<dbReference type="InParanoid" id="G0PM75"/>
<organism evidence="2">
    <name type="scientific">Caenorhabditis brenneri</name>
    <name type="common">Nematode worm</name>
    <dbReference type="NCBI Taxonomy" id="135651"/>
    <lineage>
        <taxon>Eukaryota</taxon>
        <taxon>Metazoa</taxon>
        <taxon>Ecdysozoa</taxon>
        <taxon>Nematoda</taxon>
        <taxon>Chromadorea</taxon>
        <taxon>Rhabditida</taxon>
        <taxon>Rhabditina</taxon>
        <taxon>Rhabditomorpha</taxon>
        <taxon>Rhabditoidea</taxon>
        <taxon>Rhabditidae</taxon>
        <taxon>Peloderinae</taxon>
        <taxon>Caenorhabditis</taxon>
    </lineage>
</organism>
<dbReference type="eggNOG" id="KOG0154">
    <property type="taxonomic scope" value="Eukaryota"/>
</dbReference>
<dbReference type="OrthoDB" id="29221at2759"/>
<proteinExistence type="predicted"/>
<dbReference type="STRING" id="135651.G0PM75"/>
<dbReference type="EMBL" id="GL381294">
    <property type="protein sequence ID" value="EGT36760.1"/>
    <property type="molecule type" value="Genomic_DNA"/>
</dbReference>
<dbReference type="Proteomes" id="UP000008068">
    <property type="component" value="Unassembled WGS sequence"/>
</dbReference>
<gene>
    <name evidence="1" type="ORF">CAEBREN_09650</name>
</gene>
<keyword evidence="2" id="KW-1185">Reference proteome</keyword>
<evidence type="ECO:0000313" key="1">
    <source>
        <dbReference type="EMBL" id="EGT36760.1"/>
    </source>
</evidence>
<dbReference type="AlphaFoldDB" id="G0PM75"/>